<evidence type="ECO:0000313" key="3">
    <source>
        <dbReference type="EMBL" id="CAB5037338.1"/>
    </source>
</evidence>
<dbReference type="EMBL" id="CAFBPZ010000030">
    <property type="protein sequence ID" value="CAB5037338.1"/>
    <property type="molecule type" value="Genomic_DNA"/>
</dbReference>
<sequence length="64" mass="7265">MKVMIVMAPELGLQVIAEGVATEKQRDLLNSIDCDYAQGFLYSPGLPPDQFFQWLNEWTSESRS</sequence>
<dbReference type="EMBL" id="CAFBMC010000008">
    <property type="protein sequence ID" value="CAB4889923.1"/>
    <property type="molecule type" value="Genomic_DNA"/>
</dbReference>
<feature type="domain" description="EAL" evidence="1">
    <location>
        <begin position="1"/>
        <end position="59"/>
    </location>
</feature>
<accession>A0A6J7FE51</accession>
<dbReference type="Gene3D" id="3.20.20.450">
    <property type="entry name" value="EAL domain"/>
    <property type="match status" value="1"/>
</dbReference>
<reference evidence="2" key="1">
    <citation type="submission" date="2020-05" db="EMBL/GenBank/DDBJ databases">
        <authorList>
            <person name="Chiriac C."/>
            <person name="Salcher M."/>
            <person name="Ghai R."/>
            <person name="Kavagutti S V."/>
        </authorList>
    </citation>
    <scope>NUCLEOTIDE SEQUENCE</scope>
</reference>
<organism evidence="2">
    <name type="scientific">freshwater metagenome</name>
    <dbReference type="NCBI Taxonomy" id="449393"/>
    <lineage>
        <taxon>unclassified sequences</taxon>
        <taxon>metagenomes</taxon>
        <taxon>ecological metagenomes</taxon>
    </lineage>
</organism>
<dbReference type="InterPro" id="IPR035919">
    <property type="entry name" value="EAL_sf"/>
</dbReference>
<dbReference type="InterPro" id="IPR050706">
    <property type="entry name" value="Cyclic-di-GMP_PDE-like"/>
</dbReference>
<gene>
    <name evidence="2" type="ORF">UFOPK3495_00274</name>
    <name evidence="3" type="ORF">UFOPK4237_00620</name>
</gene>
<name>A0A6J7FE51_9ZZZZ</name>
<dbReference type="PROSITE" id="PS50883">
    <property type="entry name" value="EAL"/>
    <property type="match status" value="1"/>
</dbReference>
<evidence type="ECO:0000259" key="1">
    <source>
        <dbReference type="PROSITE" id="PS50883"/>
    </source>
</evidence>
<dbReference type="AlphaFoldDB" id="A0A6J7FE51"/>
<dbReference type="GO" id="GO:0071111">
    <property type="term" value="F:cyclic-guanylate-specific phosphodiesterase activity"/>
    <property type="evidence" value="ECO:0007669"/>
    <property type="project" value="InterPro"/>
</dbReference>
<dbReference type="PANTHER" id="PTHR33121">
    <property type="entry name" value="CYCLIC DI-GMP PHOSPHODIESTERASE PDEF"/>
    <property type="match status" value="1"/>
</dbReference>
<dbReference type="PANTHER" id="PTHR33121:SF70">
    <property type="entry name" value="SIGNALING PROTEIN YKOW"/>
    <property type="match status" value="1"/>
</dbReference>
<dbReference type="SUPFAM" id="SSF141868">
    <property type="entry name" value="EAL domain-like"/>
    <property type="match status" value="1"/>
</dbReference>
<evidence type="ECO:0000313" key="2">
    <source>
        <dbReference type="EMBL" id="CAB4889923.1"/>
    </source>
</evidence>
<dbReference type="Pfam" id="PF00563">
    <property type="entry name" value="EAL"/>
    <property type="match status" value="1"/>
</dbReference>
<proteinExistence type="predicted"/>
<dbReference type="InterPro" id="IPR001633">
    <property type="entry name" value="EAL_dom"/>
</dbReference>
<protein>
    <submittedName>
        <fullName evidence="2">Unannotated protein</fullName>
    </submittedName>
</protein>